<evidence type="ECO:0000313" key="3">
    <source>
        <dbReference type="Proteomes" id="UP000245942"/>
    </source>
</evidence>
<accession>A0A316U8M2</accession>
<protein>
    <submittedName>
        <fullName evidence="2">Uncharacterized protein</fullName>
    </submittedName>
</protein>
<dbReference type="Proteomes" id="UP000245942">
    <property type="component" value="Unassembled WGS sequence"/>
</dbReference>
<dbReference type="EMBL" id="KZ819326">
    <property type="protein sequence ID" value="PWN21198.1"/>
    <property type="molecule type" value="Genomic_DNA"/>
</dbReference>
<feature type="compositionally biased region" description="Basic residues" evidence="1">
    <location>
        <begin position="32"/>
        <end position="42"/>
    </location>
</feature>
<sequence length="172" mass="19036">MTTDISWSLVQRAGGDGDEAARVARSAAKSKAGGRRAARPSKAHTQAGRQAAQEEETRSRLFFALCTQARYRIMLRLSVTPLRRGHRGRIWQKIHKLQHSAQPSYKHSTAQCSVELDSQLGCGFNATRLVRSASCDRSPNSIRSSADKESETRRQGRRCSSTSDQSETHHSG</sequence>
<feature type="compositionally biased region" description="Basic and acidic residues" evidence="1">
    <location>
        <begin position="145"/>
        <end position="154"/>
    </location>
</feature>
<organism evidence="2 3">
    <name type="scientific">Pseudomicrostroma glucosiphilum</name>
    <dbReference type="NCBI Taxonomy" id="1684307"/>
    <lineage>
        <taxon>Eukaryota</taxon>
        <taxon>Fungi</taxon>
        <taxon>Dikarya</taxon>
        <taxon>Basidiomycota</taxon>
        <taxon>Ustilaginomycotina</taxon>
        <taxon>Exobasidiomycetes</taxon>
        <taxon>Microstromatales</taxon>
        <taxon>Microstromatales incertae sedis</taxon>
        <taxon>Pseudomicrostroma</taxon>
    </lineage>
</organism>
<feature type="region of interest" description="Disordered" evidence="1">
    <location>
        <begin position="135"/>
        <end position="172"/>
    </location>
</feature>
<proteinExistence type="predicted"/>
<gene>
    <name evidence="2" type="ORF">BCV69DRAFT_190128</name>
</gene>
<keyword evidence="3" id="KW-1185">Reference proteome</keyword>
<dbReference type="AlphaFoldDB" id="A0A316U8M2"/>
<feature type="compositionally biased region" description="Polar residues" evidence="1">
    <location>
        <begin position="135"/>
        <end position="144"/>
    </location>
</feature>
<reference evidence="2 3" key="1">
    <citation type="journal article" date="2018" name="Mol. Biol. Evol.">
        <title>Broad Genomic Sampling Reveals a Smut Pathogenic Ancestry of the Fungal Clade Ustilaginomycotina.</title>
        <authorList>
            <person name="Kijpornyongpan T."/>
            <person name="Mondo S.J."/>
            <person name="Barry K."/>
            <person name="Sandor L."/>
            <person name="Lee J."/>
            <person name="Lipzen A."/>
            <person name="Pangilinan J."/>
            <person name="LaButti K."/>
            <person name="Hainaut M."/>
            <person name="Henrissat B."/>
            <person name="Grigoriev I.V."/>
            <person name="Spatafora J.W."/>
            <person name="Aime M.C."/>
        </authorList>
    </citation>
    <scope>NUCLEOTIDE SEQUENCE [LARGE SCALE GENOMIC DNA]</scope>
    <source>
        <strain evidence="2 3">MCA 4718</strain>
    </source>
</reference>
<evidence type="ECO:0000256" key="1">
    <source>
        <dbReference type="SAM" id="MobiDB-lite"/>
    </source>
</evidence>
<dbReference type="RefSeq" id="XP_025348358.1">
    <property type="nucleotide sequence ID" value="XM_025489608.1"/>
</dbReference>
<name>A0A316U8M2_9BASI</name>
<evidence type="ECO:0000313" key="2">
    <source>
        <dbReference type="EMBL" id="PWN21198.1"/>
    </source>
</evidence>
<feature type="region of interest" description="Disordered" evidence="1">
    <location>
        <begin position="14"/>
        <end position="54"/>
    </location>
</feature>
<dbReference type="GeneID" id="37011342"/>